<gene>
    <name evidence="2" type="ORF">BGZ96_008925</name>
</gene>
<reference evidence="2 3" key="1">
    <citation type="journal article" date="2020" name="Fungal Divers.">
        <title>Resolving the Mortierellaceae phylogeny through synthesis of multi-gene phylogenetics and phylogenomics.</title>
        <authorList>
            <person name="Vandepol N."/>
            <person name="Liber J."/>
            <person name="Desiro A."/>
            <person name="Na H."/>
            <person name="Kennedy M."/>
            <person name="Barry K."/>
            <person name="Grigoriev I.V."/>
            <person name="Miller A.N."/>
            <person name="O'Donnell K."/>
            <person name="Stajich J.E."/>
            <person name="Bonito G."/>
        </authorList>
    </citation>
    <scope>NUCLEOTIDE SEQUENCE [LARGE SCALE GENOMIC DNA]</scope>
    <source>
        <strain evidence="2 3">AD045</strain>
    </source>
</reference>
<accession>A0ABQ7JXY8</accession>
<sequence length="84" mass="9241">MADHPLEQLNPDAPHGSDGASSTVRIRKHDVIRNAPEFSKSETKEVKPKSSNQQLNSRPASQQSTTVVSVVSQVNHYPSYDNTI</sequence>
<organism evidence="2 3">
    <name type="scientific">Linnemannia gamsii</name>
    <dbReference type="NCBI Taxonomy" id="64522"/>
    <lineage>
        <taxon>Eukaryota</taxon>
        <taxon>Fungi</taxon>
        <taxon>Fungi incertae sedis</taxon>
        <taxon>Mucoromycota</taxon>
        <taxon>Mortierellomycotina</taxon>
        <taxon>Mortierellomycetes</taxon>
        <taxon>Mortierellales</taxon>
        <taxon>Mortierellaceae</taxon>
        <taxon>Linnemannia</taxon>
    </lineage>
</organism>
<feature type="compositionally biased region" description="Polar residues" evidence="1">
    <location>
        <begin position="49"/>
        <end position="60"/>
    </location>
</feature>
<dbReference type="EMBL" id="JAAAIM010000519">
    <property type="protein sequence ID" value="KAG0287089.1"/>
    <property type="molecule type" value="Genomic_DNA"/>
</dbReference>
<comment type="caution">
    <text evidence="2">The sequence shown here is derived from an EMBL/GenBank/DDBJ whole genome shotgun (WGS) entry which is preliminary data.</text>
</comment>
<protein>
    <submittedName>
        <fullName evidence="2">Uncharacterized protein</fullName>
    </submittedName>
</protein>
<evidence type="ECO:0000256" key="1">
    <source>
        <dbReference type="SAM" id="MobiDB-lite"/>
    </source>
</evidence>
<dbReference type="Proteomes" id="UP001194696">
    <property type="component" value="Unassembled WGS sequence"/>
</dbReference>
<feature type="region of interest" description="Disordered" evidence="1">
    <location>
        <begin position="1"/>
        <end position="67"/>
    </location>
</feature>
<proteinExistence type="predicted"/>
<name>A0ABQ7JXY8_9FUNG</name>
<evidence type="ECO:0000313" key="2">
    <source>
        <dbReference type="EMBL" id="KAG0287089.1"/>
    </source>
</evidence>
<evidence type="ECO:0000313" key="3">
    <source>
        <dbReference type="Proteomes" id="UP001194696"/>
    </source>
</evidence>
<keyword evidence="3" id="KW-1185">Reference proteome</keyword>
<feature type="compositionally biased region" description="Basic and acidic residues" evidence="1">
    <location>
        <begin position="39"/>
        <end position="48"/>
    </location>
</feature>